<sequence>MAKTFALSGTSPEFPRRSVLIAVAALPVAAGAGWWELGRGKPTVQVAPGLFHDPGQTAGVRFAEAVRQGSARSLALTGDAAAAVRPTLRARPRIVAGLASYRLANPVIAQLGEAGYALAAQLSPSSNGSCEAFTCQAEWNAFNRAIVGAGGYWPEAFGLWATGFQIGVPPEVQISEPVDRSDEVAGWVMMRA</sequence>
<dbReference type="Proteomes" id="UP000275232">
    <property type="component" value="Unassembled WGS sequence"/>
</dbReference>
<dbReference type="EMBL" id="RPFZ01000001">
    <property type="protein sequence ID" value="RPF71054.1"/>
    <property type="molecule type" value="Genomic_DNA"/>
</dbReference>
<evidence type="ECO:0000313" key="2">
    <source>
        <dbReference type="Proteomes" id="UP000275232"/>
    </source>
</evidence>
<dbReference type="OrthoDB" id="7411059at2"/>
<accession>A0A3N5CPX4</accession>
<protein>
    <submittedName>
        <fullName evidence="1">Uncharacterized protein</fullName>
    </submittedName>
</protein>
<comment type="caution">
    <text evidence="1">The sequence shown here is derived from an EMBL/GenBank/DDBJ whole genome shotgun (WGS) entry which is preliminary data.</text>
</comment>
<dbReference type="RefSeq" id="WP_123879131.1">
    <property type="nucleotide sequence ID" value="NZ_RPFZ01000001.1"/>
</dbReference>
<name>A0A3N5CPX4_9SPHN</name>
<evidence type="ECO:0000313" key="1">
    <source>
        <dbReference type="EMBL" id="RPF71054.1"/>
    </source>
</evidence>
<dbReference type="AlphaFoldDB" id="A0A3N5CPX4"/>
<proteinExistence type="predicted"/>
<reference evidence="1 2" key="1">
    <citation type="submission" date="2018-11" db="EMBL/GenBank/DDBJ databases">
        <title>Erythrobacter spongiae sp. nov., isolated from a marine sponge.</title>
        <authorList>
            <person name="Zhuang L."/>
            <person name="Luo L."/>
        </authorList>
    </citation>
    <scope>NUCLEOTIDE SEQUENCE [LARGE SCALE GENOMIC DNA]</scope>
    <source>
        <strain evidence="1 2">HN-E23</strain>
    </source>
</reference>
<organism evidence="1 2">
    <name type="scientific">Aurantiacibacter spongiae</name>
    <dbReference type="NCBI Taxonomy" id="2488860"/>
    <lineage>
        <taxon>Bacteria</taxon>
        <taxon>Pseudomonadati</taxon>
        <taxon>Pseudomonadota</taxon>
        <taxon>Alphaproteobacteria</taxon>
        <taxon>Sphingomonadales</taxon>
        <taxon>Erythrobacteraceae</taxon>
        <taxon>Aurantiacibacter</taxon>
    </lineage>
</organism>
<gene>
    <name evidence="1" type="ORF">EG799_05080</name>
</gene>
<keyword evidence="2" id="KW-1185">Reference proteome</keyword>